<keyword evidence="1" id="KW-0812">Transmembrane</keyword>
<dbReference type="InterPro" id="IPR036259">
    <property type="entry name" value="MFS_trans_sf"/>
</dbReference>
<organism evidence="2">
    <name type="scientific">marine metagenome</name>
    <dbReference type="NCBI Taxonomy" id="408172"/>
    <lineage>
        <taxon>unclassified sequences</taxon>
        <taxon>metagenomes</taxon>
        <taxon>ecological metagenomes</taxon>
    </lineage>
</organism>
<keyword evidence="1" id="KW-0472">Membrane</keyword>
<evidence type="ECO:0000256" key="1">
    <source>
        <dbReference type="SAM" id="Phobius"/>
    </source>
</evidence>
<keyword evidence="1" id="KW-1133">Transmembrane helix</keyword>
<dbReference type="SUPFAM" id="SSF103473">
    <property type="entry name" value="MFS general substrate transporter"/>
    <property type="match status" value="1"/>
</dbReference>
<reference evidence="2" key="1">
    <citation type="submission" date="2018-05" db="EMBL/GenBank/DDBJ databases">
        <authorList>
            <person name="Lanie J.A."/>
            <person name="Ng W.-L."/>
            <person name="Kazmierczak K.M."/>
            <person name="Andrzejewski T.M."/>
            <person name="Davidsen T.M."/>
            <person name="Wayne K.J."/>
            <person name="Tettelin H."/>
            <person name="Glass J.I."/>
            <person name="Rusch D."/>
            <person name="Podicherti R."/>
            <person name="Tsui H.-C.T."/>
            <person name="Winkler M.E."/>
        </authorList>
    </citation>
    <scope>NUCLEOTIDE SEQUENCE</scope>
</reference>
<name>A0A382HZ35_9ZZZZ</name>
<accession>A0A382HZ35</accession>
<dbReference type="AlphaFoldDB" id="A0A382HZ35"/>
<protein>
    <submittedName>
        <fullName evidence="2">Uncharacterized protein</fullName>
    </submittedName>
</protein>
<dbReference type="EMBL" id="UINC01063838">
    <property type="protein sequence ID" value="SVB91893.1"/>
    <property type="molecule type" value="Genomic_DNA"/>
</dbReference>
<evidence type="ECO:0000313" key="2">
    <source>
        <dbReference type="EMBL" id="SVB91893.1"/>
    </source>
</evidence>
<feature type="transmembrane region" description="Helical" evidence="1">
    <location>
        <begin position="23"/>
        <end position="41"/>
    </location>
</feature>
<gene>
    <name evidence="2" type="ORF">METZ01_LOCUS244747</name>
</gene>
<sequence length="59" mass="6342">MVGGALAPFIAGSIIASSDYKTLGEFCFFVALCCLMLAFVFNKKINYVNQVSHQGDSFG</sequence>
<proteinExistence type="predicted"/>